<keyword evidence="3" id="KW-1185">Reference proteome</keyword>
<dbReference type="RefSeq" id="WP_229790288.1">
    <property type="nucleotide sequence ID" value="NZ_JACHFL010000032.1"/>
</dbReference>
<dbReference type="GO" id="GO:0016747">
    <property type="term" value="F:acyltransferase activity, transferring groups other than amino-acyl groups"/>
    <property type="evidence" value="ECO:0007669"/>
    <property type="project" value="InterPro"/>
</dbReference>
<keyword evidence="2" id="KW-0808">Transferase</keyword>
<evidence type="ECO:0000259" key="1">
    <source>
        <dbReference type="PROSITE" id="PS51186"/>
    </source>
</evidence>
<gene>
    <name evidence="2" type="ORF">HNQ08_005363</name>
</gene>
<sequence length="184" mass="20065">MSHAPVHVTYETDLRARAYPLVPGAVEGGQELRQRPEIAALLGALGHSDWDCAEGWTLVALPDTARQPVALGAFGPSNRPGWVNVNMLGVHPGSRGQGYGTRLHAHLLARAAERFVMHGGATEAENQPMRRIFEKHGSRHDATQLSFRSSPLDRFHQSVHAARAVRKARKQRGSGCLQTDDMPG</sequence>
<dbReference type="PROSITE" id="PS51186">
    <property type="entry name" value="GNAT"/>
    <property type="match status" value="1"/>
</dbReference>
<evidence type="ECO:0000313" key="2">
    <source>
        <dbReference type="EMBL" id="MBB5366234.1"/>
    </source>
</evidence>
<organism evidence="2 3">
    <name type="scientific">Deinococcus humi</name>
    <dbReference type="NCBI Taxonomy" id="662880"/>
    <lineage>
        <taxon>Bacteria</taxon>
        <taxon>Thermotogati</taxon>
        <taxon>Deinococcota</taxon>
        <taxon>Deinococci</taxon>
        <taxon>Deinococcales</taxon>
        <taxon>Deinococcaceae</taxon>
        <taxon>Deinococcus</taxon>
    </lineage>
</organism>
<dbReference type="Proteomes" id="UP000552709">
    <property type="component" value="Unassembled WGS sequence"/>
</dbReference>
<proteinExistence type="predicted"/>
<dbReference type="SUPFAM" id="SSF55729">
    <property type="entry name" value="Acyl-CoA N-acyltransferases (Nat)"/>
    <property type="match status" value="1"/>
</dbReference>
<feature type="domain" description="N-acetyltransferase" evidence="1">
    <location>
        <begin position="16"/>
        <end position="172"/>
    </location>
</feature>
<protein>
    <submittedName>
        <fullName evidence="2">GNAT superfamily N-acetyltransferase</fullName>
    </submittedName>
</protein>
<evidence type="ECO:0000313" key="3">
    <source>
        <dbReference type="Proteomes" id="UP000552709"/>
    </source>
</evidence>
<dbReference type="CDD" id="cd04301">
    <property type="entry name" value="NAT_SF"/>
    <property type="match status" value="1"/>
</dbReference>
<reference evidence="2 3" key="1">
    <citation type="submission" date="2020-08" db="EMBL/GenBank/DDBJ databases">
        <title>Genomic Encyclopedia of Type Strains, Phase IV (KMG-IV): sequencing the most valuable type-strain genomes for metagenomic binning, comparative biology and taxonomic classification.</title>
        <authorList>
            <person name="Goeker M."/>
        </authorList>
    </citation>
    <scope>NUCLEOTIDE SEQUENCE [LARGE SCALE GENOMIC DNA]</scope>
    <source>
        <strain evidence="2 3">DSM 27939</strain>
    </source>
</reference>
<accession>A0A7W8K2S6</accession>
<dbReference type="Pfam" id="PF00583">
    <property type="entry name" value="Acetyltransf_1"/>
    <property type="match status" value="1"/>
</dbReference>
<comment type="caution">
    <text evidence="2">The sequence shown here is derived from an EMBL/GenBank/DDBJ whole genome shotgun (WGS) entry which is preliminary data.</text>
</comment>
<name>A0A7W8K2S6_9DEIO</name>
<dbReference type="EMBL" id="JACHFL010000032">
    <property type="protein sequence ID" value="MBB5366234.1"/>
    <property type="molecule type" value="Genomic_DNA"/>
</dbReference>
<dbReference type="InterPro" id="IPR016181">
    <property type="entry name" value="Acyl_CoA_acyltransferase"/>
</dbReference>
<dbReference type="Gene3D" id="3.40.630.30">
    <property type="match status" value="1"/>
</dbReference>
<dbReference type="InterPro" id="IPR000182">
    <property type="entry name" value="GNAT_dom"/>
</dbReference>
<dbReference type="AlphaFoldDB" id="A0A7W8K2S6"/>